<organism evidence="2 3">
    <name type="scientific">Sanguibacter inulinus</name>
    <dbReference type="NCBI Taxonomy" id="60922"/>
    <lineage>
        <taxon>Bacteria</taxon>
        <taxon>Bacillati</taxon>
        <taxon>Actinomycetota</taxon>
        <taxon>Actinomycetes</taxon>
        <taxon>Micrococcales</taxon>
        <taxon>Sanguibacteraceae</taxon>
        <taxon>Sanguibacter</taxon>
    </lineage>
</organism>
<evidence type="ECO:0000313" key="3">
    <source>
        <dbReference type="Proteomes" id="UP000561011"/>
    </source>
</evidence>
<gene>
    <name evidence="2" type="ORF">HZZ10_14295</name>
</gene>
<sequence>MSTTSTTDRRDYDTAASTAAQENFDRVAARLDGLMDQRSADVRDAMADYEATGVSGDYQAQEQRWATVAAEVRGIVQALRRALTDSDASAQDSLRRAQSAVEAIG</sequence>
<proteinExistence type="predicted"/>
<dbReference type="Gene3D" id="1.10.287.1060">
    <property type="entry name" value="ESAT-6-like"/>
    <property type="match status" value="1"/>
</dbReference>
<protein>
    <recommendedName>
        <fullName evidence="4">Pore-forming ESAT-6 family protein</fullName>
    </recommendedName>
</protein>
<name>A0A853EVD1_9MICO</name>
<evidence type="ECO:0008006" key="4">
    <source>
        <dbReference type="Google" id="ProtNLM"/>
    </source>
</evidence>
<feature type="region of interest" description="Disordered" evidence="1">
    <location>
        <begin position="86"/>
        <end position="105"/>
    </location>
</feature>
<dbReference type="Proteomes" id="UP000561011">
    <property type="component" value="Unassembled WGS sequence"/>
</dbReference>
<accession>A0A853EVD1</accession>
<keyword evidence="3" id="KW-1185">Reference proteome</keyword>
<reference evidence="2 3" key="1">
    <citation type="submission" date="2020-07" db="EMBL/GenBank/DDBJ databases">
        <title>MOT database genomes.</title>
        <authorList>
            <person name="Joseph S."/>
            <person name="Aduse-Opoku J."/>
            <person name="Hashim A."/>
            <person name="Wade W."/>
            <person name="Curtis M."/>
        </authorList>
    </citation>
    <scope>NUCLEOTIDE SEQUENCE [LARGE SCALE GENOMIC DNA]</scope>
    <source>
        <strain evidence="2 3">DSM 100099</strain>
    </source>
</reference>
<evidence type="ECO:0000313" key="2">
    <source>
        <dbReference type="EMBL" id="NYS94686.1"/>
    </source>
</evidence>
<dbReference type="EMBL" id="JACBYE010000040">
    <property type="protein sequence ID" value="NYS94686.1"/>
    <property type="molecule type" value="Genomic_DNA"/>
</dbReference>
<dbReference type="RefSeq" id="WP_056135621.1">
    <property type="nucleotide sequence ID" value="NZ_JACBYE010000040.1"/>
</dbReference>
<evidence type="ECO:0000256" key="1">
    <source>
        <dbReference type="SAM" id="MobiDB-lite"/>
    </source>
</evidence>
<dbReference type="AlphaFoldDB" id="A0A853EVD1"/>
<comment type="caution">
    <text evidence="2">The sequence shown here is derived from an EMBL/GenBank/DDBJ whole genome shotgun (WGS) entry which is preliminary data.</text>
</comment>